<keyword evidence="1" id="KW-1133">Transmembrane helix</keyword>
<dbReference type="EMBL" id="JAMPKX010000001">
    <property type="protein sequence ID" value="MEP0945246.1"/>
    <property type="molecule type" value="Genomic_DNA"/>
</dbReference>
<protein>
    <submittedName>
        <fullName evidence="2">Uncharacterized protein</fullName>
    </submittedName>
</protein>
<keyword evidence="1" id="KW-0472">Membrane</keyword>
<keyword evidence="1" id="KW-0812">Transmembrane</keyword>
<evidence type="ECO:0000313" key="2">
    <source>
        <dbReference type="EMBL" id="MEP0945246.1"/>
    </source>
</evidence>
<accession>A0ABV0JXI6</accession>
<name>A0ABV0JXI6_9CYAN</name>
<reference evidence="2 3" key="1">
    <citation type="submission" date="2022-04" db="EMBL/GenBank/DDBJ databases">
        <title>Positive selection, recombination, and allopatry shape intraspecific diversity of widespread and dominant cyanobacteria.</title>
        <authorList>
            <person name="Wei J."/>
            <person name="Shu W."/>
            <person name="Hu C."/>
        </authorList>
    </citation>
    <scope>NUCLEOTIDE SEQUENCE [LARGE SCALE GENOMIC DNA]</scope>
    <source>
        <strain evidence="2 3">DQ-A4</strain>
    </source>
</reference>
<keyword evidence="3" id="KW-1185">Reference proteome</keyword>
<evidence type="ECO:0000256" key="1">
    <source>
        <dbReference type="SAM" id="Phobius"/>
    </source>
</evidence>
<gene>
    <name evidence="2" type="ORF">NC992_00025</name>
</gene>
<evidence type="ECO:0000313" key="3">
    <source>
        <dbReference type="Proteomes" id="UP001482513"/>
    </source>
</evidence>
<comment type="caution">
    <text evidence="2">The sequence shown here is derived from an EMBL/GenBank/DDBJ whole genome shotgun (WGS) entry which is preliminary data.</text>
</comment>
<dbReference type="Proteomes" id="UP001482513">
    <property type="component" value="Unassembled WGS sequence"/>
</dbReference>
<feature type="transmembrane region" description="Helical" evidence="1">
    <location>
        <begin position="12"/>
        <end position="40"/>
    </location>
</feature>
<organism evidence="2 3">
    <name type="scientific">Leptolyngbya subtilissima DQ-A4</name>
    <dbReference type="NCBI Taxonomy" id="2933933"/>
    <lineage>
        <taxon>Bacteria</taxon>
        <taxon>Bacillati</taxon>
        <taxon>Cyanobacteriota</taxon>
        <taxon>Cyanophyceae</taxon>
        <taxon>Leptolyngbyales</taxon>
        <taxon>Leptolyngbyaceae</taxon>
        <taxon>Leptolyngbya group</taxon>
        <taxon>Leptolyngbya</taxon>
    </lineage>
</organism>
<sequence>MVLQLMALPVWLVSLVQIALVPFCFAVAWSMIGLTLWNLVVTIRDGVNRATVMHKIPCAECRYFTNDHRLKCPIHPKIALSESAIDCPDFEDLGLG</sequence>
<proteinExistence type="predicted"/>